<evidence type="ECO:0000256" key="3">
    <source>
        <dbReference type="ARBA" id="ARBA00022679"/>
    </source>
</evidence>
<dbReference type="PROSITE" id="PS00375">
    <property type="entry name" value="UDPGT"/>
    <property type="match status" value="1"/>
</dbReference>
<dbReference type="CDD" id="cd03784">
    <property type="entry name" value="GT1_Gtf-like"/>
    <property type="match status" value="1"/>
</dbReference>
<dbReference type="AlphaFoldDB" id="A0AAX6DK42"/>
<comment type="similarity">
    <text evidence="1 4">Belongs to the UDP-glycosyltransferase family.</text>
</comment>
<proteinExistence type="inferred from homology"/>
<keyword evidence="2 4" id="KW-0328">Glycosyltransferase</keyword>
<dbReference type="Pfam" id="PF00201">
    <property type="entry name" value="UDPGT"/>
    <property type="match status" value="1"/>
</dbReference>
<organism evidence="6 7">
    <name type="scientific">Iris pallida</name>
    <name type="common">Sweet iris</name>
    <dbReference type="NCBI Taxonomy" id="29817"/>
    <lineage>
        <taxon>Eukaryota</taxon>
        <taxon>Viridiplantae</taxon>
        <taxon>Streptophyta</taxon>
        <taxon>Embryophyta</taxon>
        <taxon>Tracheophyta</taxon>
        <taxon>Spermatophyta</taxon>
        <taxon>Magnoliopsida</taxon>
        <taxon>Liliopsida</taxon>
        <taxon>Asparagales</taxon>
        <taxon>Iridaceae</taxon>
        <taxon>Iridoideae</taxon>
        <taxon>Irideae</taxon>
        <taxon>Iris</taxon>
    </lineage>
</organism>
<evidence type="ECO:0000313" key="7">
    <source>
        <dbReference type="Proteomes" id="UP001140949"/>
    </source>
</evidence>
<dbReference type="InterPro" id="IPR035595">
    <property type="entry name" value="UDP_glycos_trans_CS"/>
</dbReference>
<keyword evidence="7" id="KW-1185">Reference proteome</keyword>
<dbReference type="EC" id="2.4.1.-" evidence="5"/>
<dbReference type="PANTHER" id="PTHR48047:SF45">
    <property type="entry name" value="SCOPOLETIN GLUCOSYLTRANSFERASE-LIKE"/>
    <property type="match status" value="1"/>
</dbReference>
<dbReference type="Proteomes" id="UP001140949">
    <property type="component" value="Unassembled WGS sequence"/>
</dbReference>
<dbReference type="SUPFAM" id="SSF53756">
    <property type="entry name" value="UDP-Glycosyltransferase/glycogen phosphorylase"/>
    <property type="match status" value="1"/>
</dbReference>
<dbReference type="Gene3D" id="3.40.50.2000">
    <property type="entry name" value="Glycogen Phosphorylase B"/>
    <property type="match status" value="2"/>
</dbReference>
<evidence type="ECO:0000256" key="5">
    <source>
        <dbReference type="RuleBase" id="RU362057"/>
    </source>
</evidence>
<reference evidence="6" key="2">
    <citation type="submission" date="2023-04" db="EMBL/GenBank/DDBJ databases">
        <authorList>
            <person name="Bruccoleri R.E."/>
            <person name="Oakeley E.J."/>
            <person name="Faust A.-M."/>
            <person name="Dessus-Babus S."/>
            <person name="Altorfer M."/>
            <person name="Burckhardt D."/>
            <person name="Oertli M."/>
            <person name="Naumann U."/>
            <person name="Petersen F."/>
            <person name="Wong J."/>
        </authorList>
    </citation>
    <scope>NUCLEOTIDE SEQUENCE</scope>
    <source>
        <strain evidence="6">GSM-AAB239-AS_SAM_17_03QT</strain>
        <tissue evidence="6">Leaf</tissue>
    </source>
</reference>
<sequence length="483" mass="53211">MDSQEDTTLHMLFFPFMAPGHMLPMLDIAKLFSAHGARCTVLTTPANAALIRSSLDRHAIQILTIPFPSVAAGLPDGCENLYSVPSPELEPNFIKATGTLREPFRRVLDELLPDCVVTDMFLPWAYHAADELDVPTLMFTGLSFFAHCCFDSMARNDPLGSLPAGEESFAIPGLPHNIKMFKSQILNLARDRPDILEVIVMSKEVERRCYGMVMNTFYELEPDYSKHYREVVGGRAWHLGPVSLCNSDATEKSSRGNSVSDGYESCLSWLDTKSPGSVVYVCFGSGCHFSTAQLRGIALGLEAAKHPFIWVVRPRGEGEEEESWMPEGYEERIAGEGLVLRGWAPQIAILSHGSVGGFVTHCGWNSTLEGVSAGLPLATWPQFADQFFNERLVVDVLRVGVAVGVKSMAAKHEERELVGAAGVQRAVRRLMGSGDDGEERRHRARELGRMAKEAVGSGGSSRFDLDSLVHELKERRIGKMILK</sequence>
<dbReference type="FunFam" id="3.40.50.2000:FF:000047">
    <property type="entry name" value="Glycosyltransferase"/>
    <property type="match status" value="1"/>
</dbReference>
<evidence type="ECO:0000313" key="6">
    <source>
        <dbReference type="EMBL" id="KAJ6792078.1"/>
    </source>
</evidence>
<comment type="caution">
    <text evidence="6">The sequence shown here is derived from an EMBL/GenBank/DDBJ whole genome shotgun (WGS) entry which is preliminary data.</text>
</comment>
<accession>A0AAX6DK42</accession>
<evidence type="ECO:0000256" key="4">
    <source>
        <dbReference type="RuleBase" id="RU003718"/>
    </source>
</evidence>
<gene>
    <name evidence="6" type="ORF">M6B38_243015</name>
</gene>
<dbReference type="InterPro" id="IPR002213">
    <property type="entry name" value="UDP_glucos_trans"/>
</dbReference>
<dbReference type="GO" id="GO:0035251">
    <property type="term" value="F:UDP-glucosyltransferase activity"/>
    <property type="evidence" value="ECO:0007669"/>
    <property type="project" value="TreeGrafter"/>
</dbReference>
<protein>
    <recommendedName>
        <fullName evidence="5">Glycosyltransferase</fullName>
        <ecNumber evidence="5">2.4.1.-</ecNumber>
    </recommendedName>
</protein>
<keyword evidence="3 4" id="KW-0808">Transferase</keyword>
<evidence type="ECO:0000256" key="1">
    <source>
        <dbReference type="ARBA" id="ARBA00009995"/>
    </source>
</evidence>
<reference evidence="6" key="1">
    <citation type="journal article" date="2023" name="GigaByte">
        <title>Genome assembly of the bearded iris, Iris pallida Lam.</title>
        <authorList>
            <person name="Bruccoleri R.E."/>
            <person name="Oakeley E.J."/>
            <person name="Faust A.M.E."/>
            <person name="Altorfer M."/>
            <person name="Dessus-Babus S."/>
            <person name="Burckhardt D."/>
            <person name="Oertli M."/>
            <person name="Naumann U."/>
            <person name="Petersen F."/>
            <person name="Wong J."/>
        </authorList>
    </citation>
    <scope>NUCLEOTIDE SEQUENCE</scope>
    <source>
        <strain evidence="6">GSM-AAB239-AS_SAM_17_03QT</strain>
    </source>
</reference>
<dbReference type="PANTHER" id="PTHR48047">
    <property type="entry name" value="GLYCOSYLTRANSFERASE"/>
    <property type="match status" value="1"/>
</dbReference>
<dbReference type="EMBL" id="JANAVB010044216">
    <property type="protein sequence ID" value="KAJ6792078.1"/>
    <property type="molecule type" value="Genomic_DNA"/>
</dbReference>
<name>A0AAX6DK42_IRIPA</name>
<evidence type="ECO:0000256" key="2">
    <source>
        <dbReference type="ARBA" id="ARBA00022676"/>
    </source>
</evidence>